<reference evidence="4 5" key="1">
    <citation type="submission" date="2024-03" db="EMBL/GenBank/DDBJ databases">
        <title>High-quality draft genome sequence of Oceanobacter sp. wDCs-4.</title>
        <authorList>
            <person name="Dong C."/>
        </authorList>
    </citation>
    <scope>NUCLEOTIDE SEQUENCE [LARGE SCALE GENOMIC DNA]</scope>
    <source>
        <strain evidence="5">wDCs-4</strain>
    </source>
</reference>
<dbReference type="Gene3D" id="3.30.470.20">
    <property type="entry name" value="ATP-grasp fold, B domain"/>
    <property type="match status" value="1"/>
</dbReference>
<dbReference type="RefSeq" id="WP_416207144.1">
    <property type="nucleotide sequence ID" value="NZ_JBBKTX010000026.1"/>
</dbReference>
<accession>A0ABW8NMY0</accession>
<dbReference type="Pfam" id="PF21068">
    <property type="entry name" value="ATPgraspMvdD"/>
    <property type="match status" value="1"/>
</dbReference>
<dbReference type="PANTHER" id="PTHR21621:SF0">
    <property type="entry name" value="BETA-CITRYLGLUTAMATE SYNTHASE B-RELATED"/>
    <property type="match status" value="1"/>
</dbReference>
<keyword evidence="2" id="KW-0067">ATP-binding</keyword>
<feature type="domain" description="ATP-grasp" evidence="3">
    <location>
        <begin position="127"/>
        <end position="316"/>
    </location>
</feature>
<keyword evidence="2" id="KW-0547">Nucleotide-binding</keyword>
<evidence type="ECO:0000313" key="5">
    <source>
        <dbReference type="Proteomes" id="UP001620597"/>
    </source>
</evidence>
<dbReference type="PROSITE" id="PS50975">
    <property type="entry name" value="ATP_GRASP"/>
    <property type="match status" value="1"/>
</dbReference>
<evidence type="ECO:0000256" key="2">
    <source>
        <dbReference type="PROSITE-ProRule" id="PRU00409"/>
    </source>
</evidence>
<dbReference type="EMBL" id="JBBKTX010000026">
    <property type="protein sequence ID" value="MFK4754222.1"/>
    <property type="molecule type" value="Genomic_DNA"/>
</dbReference>
<dbReference type="Proteomes" id="UP001620597">
    <property type="component" value="Unassembled WGS sequence"/>
</dbReference>
<dbReference type="PANTHER" id="PTHR21621">
    <property type="entry name" value="RIBOSOMAL PROTEIN S6 MODIFICATION PROTEIN"/>
    <property type="match status" value="1"/>
</dbReference>
<dbReference type="SUPFAM" id="SSF56059">
    <property type="entry name" value="Glutathione synthetase ATP-binding domain-like"/>
    <property type="match status" value="1"/>
</dbReference>
<evidence type="ECO:0000256" key="1">
    <source>
        <dbReference type="ARBA" id="ARBA00023211"/>
    </source>
</evidence>
<evidence type="ECO:0000259" key="3">
    <source>
        <dbReference type="PROSITE" id="PS50975"/>
    </source>
</evidence>
<proteinExistence type="predicted"/>
<evidence type="ECO:0000313" key="4">
    <source>
        <dbReference type="EMBL" id="MFK4754222.1"/>
    </source>
</evidence>
<keyword evidence="5" id="KW-1185">Reference proteome</keyword>
<keyword evidence="1" id="KW-0464">Manganese</keyword>
<comment type="caution">
    <text evidence="4">The sequence shown here is derived from an EMBL/GenBank/DDBJ whole genome shotgun (WGS) entry which is preliminary data.</text>
</comment>
<protein>
    <submittedName>
        <fullName evidence="4">MvdC/MvdD family ATP grasp protein</fullName>
    </submittedName>
</protein>
<sequence>MILILSDSFDKHADVVCGKLSSSNEKYFRFDLDTDSLKSSQITFFEGKWNIHQNNISINSDQIDKVWVRRPFVEVSLEEANINEPGFKIWRGEWNKTLLGLYNTLKTVKWLNPLAKSYQAENKYLQMDVARDVGFILPPLIVSNEKKELCNFIDTYGDVVLKLMNQEFYQDADGSFKGLYVNKVSESEIRDFGDIDENPIVLQAYVEKDYEVRYTVVGKDHHVCQIQSQKSKLASVDWRRYDIPNTPHHPIEPPIEIRDKVNQFMKSLELEFGALDFVVSPSGEWHFLEINTMGQWLWIEDLTGLGISDSIVSMLSTKKGEK</sequence>
<name>A0ABW8NMY0_9GAMM</name>
<dbReference type="InterPro" id="IPR011761">
    <property type="entry name" value="ATP-grasp"/>
</dbReference>
<organism evidence="4 5">
    <name type="scientific">Oceanobacter antarcticus</name>
    <dbReference type="NCBI Taxonomy" id="3133425"/>
    <lineage>
        <taxon>Bacteria</taxon>
        <taxon>Pseudomonadati</taxon>
        <taxon>Pseudomonadota</taxon>
        <taxon>Gammaproteobacteria</taxon>
        <taxon>Oceanospirillales</taxon>
        <taxon>Oceanospirillaceae</taxon>
        <taxon>Oceanobacter</taxon>
    </lineage>
</organism>
<dbReference type="InterPro" id="IPR048936">
    <property type="entry name" value="MvdD-like_ATPgrasp"/>
</dbReference>
<gene>
    <name evidence="4" type="ORF">WG929_17555</name>
</gene>